<dbReference type="GO" id="GO:0000160">
    <property type="term" value="P:phosphorelay signal transduction system"/>
    <property type="evidence" value="ECO:0007669"/>
    <property type="project" value="InterPro"/>
</dbReference>
<dbReference type="STRING" id="542762.A0A4S4EAZ7"/>
<sequence>MVTLNEENQPIGDEAAKLQSQLGILARNGNFAPLTFNDWRAPQLNPYKERIWQEVKDNTDAPDIFKHNCLMSVGKKWKDWKDQLKRKHFNKYKTNEERLANCPDRVDPSQWKILVQFWNSLEAQMYKRDKVQPDRIMVYIETHTKKNGDPVDEASDVAIALKVNLIITDYCMPGMTGYDLLKKVKESNVMKEVPVVIMSSENIPTRINKCLEEGAQMFMLKPLKQSDVKKMRCQLMA</sequence>
<dbReference type="PROSITE" id="PS50110">
    <property type="entry name" value="RESPONSE_REGULATORY"/>
    <property type="match status" value="1"/>
</dbReference>
<gene>
    <name evidence="3" type="ORF">TEA_006427</name>
</gene>
<comment type="caution">
    <text evidence="3">The sequence shown here is derived from an EMBL/GenBank/DDBJ whole genome shotgun (WGS) entry which is preliminary data.</text>
</comment>
<evidence type="ECO:0000256" key="1">
    <source>
        <dbReference type="PROSITE-ProRule" id="PRU00169"/>
    </source>
</evidence>
<dbReference type="InterPro" id="IPR011006">
    <property type="entry name" value="CheY-like_superfamily"/>
</dbReference>
<reference evidence="3 4" key="1">
    <citation type="journal article" date="2018" name="Proc. Natl. Acad. Sci. U.S.A.">
        <title>Draft genome sequence of Camellia sinensis var. sinensis provides insights into the evolution of the tea genome and tea quality.</title>
        <authorList>
            <person name="Wei C."/>
            <person name="Yang H."/>
            <person name="Wang S."/>
            <person name="Zhao J."/>
            <person name="Liu C."/>
            <person name="Gao L."/>
            <person name="Xia E."/>
            <person name="Lu Y."/>
            <person name="Tai Y."/>
            <person name="She G."/>
            <person name="Sun J."/>
            <person name="Cao H."/>
            <person name="Tong W."/>
            <person name="Gao Q."/>
            <person name="Li Y."/>
            <person name="Deng W."/>
            <person name="Jiang X."/>
            <person name="Wang W."/>
            <person name="Chen Q."/>
            <person name="Zhang S."/>
            <person name="Li H."/>
            <person name="Wu J."/>
            <person name="Wang P."/>
            <person name="Li P."/>
            <person name="Shi C."/>
            <person name="Zheng F."/>
            <person name="Jian J."/>
            <person name="Huang B."/>
            <person name="Shan D."/>
            <person name="Shi M."/>
            <person name="Fang C."/>
            <person name="Yue Y."/>
            <person name="Li F."/>
            <person name="Li D."/>
            <person name="Wei S."/>
            <person name="Han B."/>
            <person name="Jiang C."/>
            <person name="Yin Y."/>
            <person name="Xia T."/>
            <person name="Zhang Z."/>
            <person name="Bennetzen J.L."/>
            <person name="Zhao S."/>
            <person name="Wan X."/>
        </authorList>
    </citation>
    <scope>NUCLEOTIDE SEQUENCE [LARGE SCALE GENOMIC DNA]</scope>
    <source>
        <strain evidence="4">cv. Shuchazao</strain>
        <tissue evidence="3">Leaf</tissue>
    </source>
</reference>
<proteinExistence type="predicted"/>
<dbReference type="AlphaFoldDB" id="A0A4S4EAZ7"/>
<dbReference type="SUPFAM" id="SSF52172">
    <property type="entry name" value="CheY-like"/>
    <property type="match status" value="1"/>
</dbReference>
<dbReference type="SMART" id="SM00448">
    <property type="entry name" value="REC"/>
    <property type="match status" value="1"/>
</dbReference>
<protein>
    <recommendedName>
        <fullName evidence="2">Response regulatory domain-containing protein</fullName>
    </recommendedName>
</protein>
<keyword evidence="4" id="KW-1185">Reference proteome</keyword>
<evidence type="ECO:0000259" key="2">
    <source>
        <dbReference type="PROSITE" id="PS50110"/>
    </source>
</evidence>
<name>A0A4S4EAZ7_CAMSN</name>
<feature type="domain" description="Response regulatory" evidence="2">
    <location>
        <begin position="122"/>
        <end position="236"/>
    </location>
</feature>
<keyword evidence="1" id="KW-0597">Phosphoprotein</keyword>
<dbReference type="Pfam" id="PF00072">
    <property type="entry name" value="Response_reg"/>
    <property type="match status" value="1"/>
</dbReference>
<dbReference type="InterPro" id="IPR001789">
    <property type="entry name" value="Sig_transdc_resp-reg_receiver"/>
</dbReference>
<organism evidence="3 4">
    <name type="scientific">Camellia sinensis var. sinensis</name>
    <name type="common">China tea</name>
    <dbReference type="NCBI Taxonomy" id="542762"/>
    <lineage>
        <taxon>Eukaryota</taxon>
        <taxon>Viridiplantae</taxon>
        <taxon>Streptophyta</taxon>
        <taxon>Embryophyta</taxon>
        <taxon>Tracheophyta</taxon>
        <taxon>Spermatophyta</taxon>
        <taxon>Magnoliopsida</taxon>
        <taxon>eudicotyledons</taxon>
        <taxon>Gunneridae</taxon>
        <taxon>Pentapetalae</taxon>
        <taxon>asterids</taxon>
        <taxon>Ericales</taxon>
        <taxon>Theaceae</taxon>
        <taxon>Camellia</taxon>
    </lineage>
</organism>
<dbReference type="EMBL" id="SDRB02006387">
    <property type="protein sequence ID" value="THG12746.1"/>
    <property type="molecule type" value="Genomic_DNA"/>
</dbReference>
<feature type="modified residue" description="4-aspartylphosphate" evidence="1">
    <location>
        <position position="169"/>
    </location>
</feature>
<accession>A0A4S4EAZ7</accession>
<dbReference type="Proteomes" id="UP000306102">
    <property type="component" value="Unassembled WGS sequence"/>
</dbReference>
<evidence type="ECO:0000313" key="4">
    <source>
        <dbReference type="Proteomes" id="UP000306102"/>
    </source>
</evidence>
<dbReference type="PANTHER" id="PTHR33144">
    <property type="entry name" value="OS10G0409366 PROTEIN-RELATED"/>
    <property type="match status" value="1"/>
</dbReference>
<dbReference type="Gene3D" id="3.40.50.2300">
    <property type="match status" value="1"/>
</dbReference>
<evidence type="ECO:0000313" key="3">
    <source>
        <dbReference type="EMBL" id="THG12746.1"/>
    </source>
</evidence>
<dbReference type="PANTHER" id="PTHR33144:SF47">
    <property type="entry name" value="LEUCINE-RICH REPEAT RESISTANCE PROTEIN"/>
    <property type="match status" value="1"/>
</dbReference>